<dbReference type="RefSeq" id="WP_125846486.1">
    <property type="nucleotide sequence ID" value="NZ_JACHXH010000012.1"/>
</dbReference>
<keyword evidence="5" id="KW-1185">Reference proteome</keyword>
<evidence type="ECO:0000256" key="2">
    <source>
        <dbReference type="SAM" id="Phobius"/>
    </source>
</evidence>
<keyword evidence="2" id="KW-0472">Membrane</keyword>
<reference evidence="4 5" key="1">
    <citation type="submission" date="2020-08" db="EMBL/GenBank/DDBJ databases">
        <title>Genomic Encyclopedia of Type Strains, Phase III (KMG-III): the genomes of soil and plant-associated and newly described type strains.</title>
        <authorList>
            <person name="Whitman W."/>
        </authorList>
    </citation>
    <scope>NUCLEOTIDE SEQUENCE [LARGE SCALE GENOMIC DNA]</scope>
    <source>
        <strain evidence="4 5">CECT 4113</strain>
    </source>
</reference>
<name>A0A4V2LI87_9HYPH</name>
<gene>
    <name evidence="4" type="ORF">FHS26_003702</name>
</gene>
<organism evidence="4 5">
    <name type="scientific">Rhizobium pisi</name>
    <dbReference type="NCBI Taxonomy" id="574561"/>
    <lineage>
        <taxon>Bacteria</taxon>
        <taxon>Pseudomonadati</taxon>
        <taxon>Pseudomonadota</taxon>
        <taxon>Alphaproteobacteria</taxon>
        <taxon>Hyphomicrobiales</taxon>
        <taxon>Rhizobiaceae</taxon>
        <taxon>Rhizobium/Agrobacterium group</taxon>
        <taxon>Rhizobium</taxon>
    </lineage>
</organism>
<keyword evidence="2" id="KW-0812">Transmembrane</keyword>
<dbReference type="SUPFAM" id="SSF81324">
    <property type="entry name" value="Voltage-gated potassium channels"/>
    <property type="match status" value="1"/>
</dbReference>
<evidence type="ECO:0000313" key="5">
    <source>
        <dbReference type="Proteomes" id="UP000518315"/>
    </source>
</evidence>
<feature type="transmembrane region" description="Helical" evidence="2">
    <location>
        <begin position="278"/>
        <end position="299"/>
    </location>
</feature>
<feature type="transmembrane region" description="Helical" evidence="2">
    <location>
        <begin position="24"/>
        <end position="44"/>
    </location>
</feature>
<comment type="caution">
    <text evidence="4">The sequence shown here is derived from an EMBL/GenBank/DDBJ whole genome shotgun (WGS) entry which is preliminary data.</text>
</comment>
<feature type="region of interest" description="Disordered" evidence="1">
    <location>
        <begin position="304"/>
        <end position="341"/>
    </location>
</feature>
<proteinExistence type="predicted"/>
<dbReference type="InterPro" id="IPR013099">
    <property type="entry name" value="K_chnl_dom"/>
</dbReference>
<protein>
    <recommendedName>
        <fullName evidence="3">Potassium channel domain-containing protein</fullName>
    </recommendedName>
</protein>
<evidence type="ECO:0000259" key="3">
    <source>
        <dbReference type="Pfam" id="PF07885"/>
    </source>
</evidence>
<dbReference type="Pfam" id="PF07885">
    <property type="entry name" value="Ion_trans_2"/>
    <property type="match status" value="1"/>
</dbReference>
<dbReference type="Proteomes" id="UP000518315">
    <property type="component" value="Unassembled WGS sequence"/>
</dbReference>
<keyword evidence="2" id="KW-1133">Transmembrane helix</keyword>
<accession>A0A4V2LI87</accession>
<dbReference type="Gene3D" id="1.10.287.70">
    <property type="match status" value="1"/>
</dbReference>
<dbReference type="OrthoDB" id="2974133at2"/>
<feature type="compositionally biased region" description="Low complexity" evidence="1">
    <location>
        <begin position="317"/>
        <end position="330"/>
    </location>
</feature>
<feature type="transmembrane region" description="Helical" evidence="2">
    <location>
        <begin position="252"/>
        <end position="272"/>
    </location>
</feature>
<sequence length="341" mass="37723">MSSPGKPLEKKPGLLAWLSSVHPLWYLAIYFFLIPSFAGLYFLISPDGFYAPYASKESSWVDRQDEATLILGKAIFLRVRANLCDPPGLFVKIGTTWKLHQALGSKRFWALPTRSLFSRYYANCESLALSRSITDGQTIHVTLGIEVKEYQRARLSYNKRDAPLSYFRFDAECTYTERTHPHRGILDCGLIGEKGADLSKPEFRSASQARKWVAAAVSGKFIVWGDEVSTLTDFQNEFVGISTAIGKDIGRMLYLSVVILTTLGLGDIVPVANASRLLVGLEATSGIFIAGLFLNALAWRASQKADQDKGSKRPHVANPQPQPAEGQPQPALKPPEDEGRK</sequence>
<dbReference type="EMBL" id="JACHXH010000012">
    <property type="protein sequence ID" value="MBB3135955.1"/>
    <property type="molecule type" value="Genomic_DNA"/>
</dbReference>
<dbReference type="AlphaFoldDB" id="A0A4V2LI87"/>
<evidence type="ECO:0000313" key="4">
    <source>
        <dbReference type="EMBL" id="MBB3135955.1"/>
    </source>
</evidence>
<feature type="domain" description="Potassium channel" evidence="3">
    <location>
        <begin position="247"/>
        <end position="298"/>
    </location>
</feature>
<evidence type="ECO:0000256" key="1">
    <source>
        <dbReference type="SAM" id="MobiDB-lite"/>
    </source>
</evidence>